<gene>
    <name evidence="4" type="ORF">FTUN_6519</name>
</gene>
<dbReference type="GO" id="GO:0031267">
    <property type="term" value="F:small GTPase binding"/>
    <property type="evidence" value="ECO:0007669"/>
    <property type="project" value="TreeGrafter"/>
</dbReference>
<evidence type="ECO:0000313" key="5">
    <source>
        <dbReference type="Proteomes" id="UP000503447"/>
    </source>
</evidence>
<dbReference type="PANTHER" id="PTHR24113:SF12">
    <property type="entry name" value="RAN GTPASE-ACTIVATING PROTEIN 1"/>
    <property type="match status" value="1"/>
</dbReference>
<proteinExistence type="predicted"/>
<accession>A0A6M5YZG4</accession>
<dbReference type="Pfam" id="PF13516">
    <property type="entry name" value="LRR_6"/>
    <property type="match status" value="7"/>
</dbReference>
<keyword evidence="5" id="KW-1185">Reference proteome</keyword>
<evidence type="ECO:0000313" key="4">
    <source>
        <dbReference type="EMBL" id="QJW98924.1"/>
    </source>
</evidence>
<dbReference type="PANTHER" id="PTHR24113">
    <property type="entry name" value="RAN GTPASE-ACTIVATING PROTEIN 1"/>
    <property type="match status" value="1"/>
</dbReference>
<evidence type="ECO:0000256" key="2">
    <source>
        <dbReference type="ARBA" id="ARBA00022614"/>
    </source>
</evidence>
<dbReference type="KEGG" id="ftj:FTUN_6519"/>
<dbReference type="GO" id="GO:0005096">
    <property type="term" value="F:GTPase activator activity"/>
    <property type="evidence" value="ECO:0007669"/>
    <property type="project" value="UniProtKB-KW"/>
</dbReference>
<keyword evidence="3" id="KW-0677">Repeat</keyword>
<dbReference type="Proteomes" id="UP000503447">
    <property type="component" value="Chromosome"/>
</dbReference>
<protein>
    <submittedName>
        <fullName evidence="4">Uncharacterized protein</fullName>
    </submittedName>
</protein>
<evidence type="ECO:0000256" key="1">
    <source>
        <dbReference type="ARBA" id="ARBA00022468"/>
    </source>
</evidence>
<keyword evidence="1" id="KW-0343">GTPase activation</keyword>
<dbReference type="GO" id="GO:0006913">
    <property type="term" value="P:nucleocytoplasmic transport"/>
    <property type="evidence" value="ECO:0007669"/>
    <property type="project" value="TreeGrafter"/>
</dbReference>
<dbReference type="EMBL" id="CP053452">
    <property type="protein sequence ID" value="QJW98924.1"/>
    <property type="molecule type" value="Genomic_DNA"/>
</dbReference>
<organism evidence="4 5">
    <name type="scientific">Frigoriglobus tundricola</name>
    <dbReference type="NCBI Taxonomy" id="2774151"/>
    <lineage>
        <taxon>Bacteria</taxon>
        <taxon>Pseudomonadati</taxon>
        <taxon>Planctomycetota</taxon>
        <taxon>Planctomycetia</taxon>
        <taxon>Gemmatales</taxon>
        <taxon>Gemmataceae</taxon>
        <taxon>Frigoriglobus</taxon>
    </lineage>
</organism>
<dbReference type="SMART" id="SM00368">
    <property type="entry name" value="LRR_RI"/>
    <property type="match status" value="5"/>
</dbReference>
<dbReference type="InterPro" id="IPR001611">
    <property type="entry name" value="Leu-rich_rpt"/>
</dbReference>
<dbReference type="InterPro" id="IPR032675">
    <property type="entry name" value="LRR_dom_sf"/>
</dbReference>
<dbReference type="NCBIfam" id="TIGR02996">
    <property type="entry name" value="rpt_mate_G_obs"/>
    <property type="match status" value="1"/>
</dbReference>
<dbReference type="SUPFAM" id="SSF52047">
    <property type="entry name" value="RNI-like"/>
    <property type="match status" value="1"/>
</dbReference>
<dbReference type="InterPro" id="IPR027038">
    <property type="entry name" value="RanGap"/>
</dbReference>
<name>A0A6M5YZG4_9BACT</name>
<dbReference type="InterPro" id="IPR014338">
    <property type="entry name" value="CHP02996_rpt-companion-dom"/>
</dbReference>
<dbReference type="RefSeq" id="WP_171473993.1">
    <property type="nucleotide sequence ID" value="NZ_CP053452.2"/>
</dbReference>
<dbReference type="GO" id="GO:0048471">
    <property type="term" value="C:perinuclear region of cytoplasm"/>
    <property type="evidence" value="ECO:0007669"/>
    <property type="project" value="TreeGrafter"/>
</dbReference>
<sequence>MYFTDEQPFLDAVFDRYADDRPRLVYADFLDDSGEPDRAELIRVQLALARLGADDPRRPALSDRQVELLARTRAAWTAHLAGLVVSVDFHRGIPDSVSVDADTFLARGDDLFRRLRVRRLRLLDPAPLLAKLAASPLLARVRALDLCSGDLGNAGLVALLRSPFLKQLEALDLGFNGLDDGGVDALARCCHLLELTTLALNDNDRITGCGLRALADSPFFAGLTALDVSGNEIDAAGAAAVVGSRAMDRLRTFSVNNNNIGDAGVKALAASPLFARVLADDSKLELRSNAIGPIGAAALAACPALAACTELDLTGNYLGDAGVAALLRSPHLGRLKVLKLGHNQLEDRGVSAARALFDALFDRVQVLDLSCNRLTRYGMSILSDVRNGRPVRVEVGGNVQAAPPGYAPVAVSDLVPGLLNGIEAAHQLRHRVTHPRHRNDGT</sequence>
<dbReference type="GO" id="GO:0005829">
    <property type="term" value="C:cytosol"/>
    <property type="evidence" value="ECO:0007669"/>
    <property type="project" value="TreeGrafter"/>
</dbReference>
<keyword evidence="2" id="KW-0433">Leucine-rich repeat</keyword>
<dbReference type="AlphaFoldDB" id="A0A6M5YZG4"/>
<dbReference type="Gene3D" id="3.80.10.10">
    <property type="entry name" value="Ribonuclease Inhibitor"/>
    <property type="match status" value="2"/>
</dbReference>
<evidence type="ECO:0000256" key="3">
    <source>
        <dbReference type="ARBA" id="ARBA00022737"/>
    </source>
</evidence>
<reference evidence="5" key="1">
    <citation type="submission" date="2020-05" db="EMBL/GenBank/DDBJ databases">
        <title>Frigoriglobus tundricola gen. nov., sp. nov., a psychrotolerant cellulolytic planctomycete of the family Gemmataceae with two divergent copies of 16S rRNA gene.</title>
        <authorList>
            <person name="Kulichevskaya I.S."/>
            <person name="Ivanova A.A."/>
            <person name="Naumoff D.G."/>
            <person name="Beletsky A.V."/>
            <person name="Rijpstra W.I.C."/>
            <person name="Sinninghe Damste J.S."/>
            <person name="Mardanov A.V."/>
            <person name="Ravin N.V."/>
            <person name="Dedysh S.N."/>
        </authorList>
    </citation>
    <scope>NUCLEOTIDE SEQUENCE [LARGE SCALE GENOMIC DNA]</scope>
    <source>
        <strain evidence="5">PL17</strain>
    </source>
</reference>